<dbReference type="AlphaFoldDB" id="A0A814IM09"/>
<name>A0A814IM09_ADIRI</name>
<gene>
    <name evidence="2" type="ORF">XAT740_LOCUS14457</name>
</gene>
<dbReference type="InterPro" id="IPR052201">
    <property type="entry name" value="LRR-containing_regulator"/>
</dbReference>
<dbReference type="Gene3D" id="3.80.10.10">
    <property type="entry name" value="Ribonuclease Inhibitor"/>
    <property type="match status" value="2"/>
</dbReference>
<keyword evidence="3" id="KW-1185">Reference proteome</keyword>
<dbReference type="Proteomes" id="UP000663828">
    <property type="component" value="Unassembled WGS sequence"/>
</dbReference>
<evidence type="ECO:0000313" key="3">
    <source>
        <dbReference type="Proteomes" id="UP000663828"/>
    </source>
</evidence>
<protein>
    <submittedName>
        <fullName evidence="2">Uncharacterized protein</fullName>
    </submittedName>
</protein>
<evidence type="ECO:0000256" key="1">
    <source>
        <dbReference type="ARBA" id="ARBA00022737"/>
    </source>
</evidence>
<comment type="caution">
    <text evidence="2">The sequence shown here is derived from an EMBL/GenBank/DDBJ whole genome shotgun (WGS) entry which is preliminary data.</text>
</comment>
<reference evidence="2" key="1">
    <citation type="submission" date="2021-02" db="EMBL/GenBank/DDBJ databases">
        <authorList>
            <person name="Nowell W R."/>
        </authorList>
    </citation>
    <scope>NUCLEOTIDE SEQUENCE</scope>
</reference>
<dbReference type="EMBL" id="CAJNOR010000868">
    <property type="protein sequence ID" value="CAF1025336.1"/>
    <property type="molecule type" value="Genomic_DNA"/>
</dbReference>
<dbReference type="InterPro" id="IPR001611">
    <property type="entry name" value="Leu-rich_rpt"/>
</dbReference>
<evidence type="ECO:0000313" key="2">
    <source>
        <dbReference type="EMBL" id="CAF1025336.1"/>
    </source>
</evidence>
<keyword evidence="1" id="KW-0677">Repeat</keyword>
<dbReference type="SMART" id="SM00368">
    <property type="entry name" value="LRR_RI"/>
    <property type="match status" value="2"/>
</dbReference>
<dbReference type="Pfam" id="PF13516">
    <property type="entry name" value="LRR_6"/>
    <property type="match status" value="2"/>
</dbReference>
<proteinExistence type="predicted"/>
<accession>A0A814IM09</accession>
<dbReference type="SUPFAM" id="SSF52047">
    <property type="entry name" value="RNI-like"/>
    <property type="match status" value="1"/>
</dbReference>
<dbReference type="PANTHER" id="PTHR24111:SF0">
    <property type="entry name" value="LEUCINE-RICH REPEAT-CONTAINING PROTEIN"/>
    <property type="match status" value="1"/>
</dbReference>
<dbReference type="PANTHER" id="PTHR24111">
    <property type="entry name" value="LEUCINE-RICH REPEAT-CONTAINING PROTEIN 34"/>
    <property type="match status" value="1"/>
</dbReference>
<organism evidence="2 3">
    <name type="scientific">Adineta ricciae</name>
    <name type="common">Rotifer</name>
    <dbReference type="NCBI Taxonomy" id="249248"/>
    <lineage>
        <taxon>Eukaryota</taxon>
        <taxon>Metazoa</taxon>
        <taxon>Spiralia</taxon>
        <taxon>Gnathifera</taxon>
        <taxon>Rotifera</taxon>
        <taxon>Eurotatoria</taxon>
        <taxon>Bdelloidea</taxon>
        <taxon>Adinetida</taxon>
        <taxon>Adinetidae</taxon>
        <taxon>Adineta</taxon>
    </lineage>
</organism>
<dbReference type="InterPro" id="IPR032675">
    <property type="entry name" value="LRR_dom_sf"/>
</dbReference>
<sequence>MKTNKVEELQIRLKQLSDKDLQTIGEELKTNRSIRCVCIEDPLRLESESQSIEYIINALKANQSINSFELHGYEDFSDCSHIVAQVLNINQRITTLSFASTSLTDNRLRIIIKSVSTLQDLVVQNDSSLTIQTAEIFAKLLRTTKTLRRLELLTLNQCDDQWVKIISEAVNANNTLHRLSMQFTSIGDKGAQIFGVMLAKNKTLKDLTIRGCKINNVGAIALAEGLKNNIVLRELDLCYNDFGESSDGGKAILNAKYNLLQVRFKC</sequence>